<accession>A0A7N2M8L0</accession>
<evidence type="ECO:0000313" key="4">
    <source>
        <dbReference type="Proteomes" id="UP000594261"/>
    </source>
</evidence>
<dbReference type="Gene3D" id="3.10.200.10">
    <property type="entry name" value="Alpha carbonic anhydrase"/>
    <property type="match status" value="1"/>
</dbReference>
<reference evidence="3 4" key="1">
    <citation type="journal article" date="2016" name="G3 (Bethesda)">
        <title>First Draft Assembly and Annotation of the Genome of a California Endemic Oak Quercus lobata Nee (Fagaceae).</title>
        <authorList>
            <person name="Sork V.L."/>
            <person name="Fitz-Gibbon S.T."/>
            <person name="Puiu D."/>
            <person name="Crepeau M."/>
            <person name="Gugger P.F."/>
            <person name="Sherman R."/>
            <person name="Stevens K."/>
            <person name="Langley C.H."/>
            <person name="Pellegrini M."/>
            <person name="Salzberg S.L."/>
        </authorList>
    </citation>
    <scope>NUCLEOTIDE SEQUENCE [LARGE SCALE GENOMIC DNA]</scope>
    <source>
        <strain evidence="3 4">cv. SW786</strain>
    </source>
</reference>
<dbReference type="Proteomes" id="UP000594261">
    <property type="component" value="Chromosome 7"/>
</dbReference>
<keyword evidence="4" id="KW-1185">Reference proteome</keyword>
<dbReference type="OMA" id="SHAAIFF"/>
<feature type="signal peptide" evidence="1">
    <location>
        <begin position="1"/>
        <end position="27"/>
    </location>
</feature>
<proteinExistence type="predicted"/>
<sequence>MKNYSLPIFNCLFLLLLLYWQPISVTTQTGEEPEFNYIEGSPKGPEHWGELKPEWKLCKIGRHQSPIDILYKDVRVNINLGDLRLNYKVSNAIIKNTDSYVEVRR</sequence>
<dbReference type="InterPro" id="IPR001148">
    <property type="entry name" value="CA_dom"/>
</dbReference>
<dbReference type="PROSITE" id="PS51144">
    <property type="entry name" value="ALPHA_CA_2"/>
    <property type="match status" value="1"/>
</dbReference>
<dbReference type="EMBL" id="LRBV02000007">
    <property type="status" value="NOT_ANNOTATED_CDS"/>
    <property type="molecule type" value="Genomic_DNA"/>
</dbReference>
<protein>
    <recommendedName>
        <fullName evidence="2">Alpha-carbonic anhydrase domain-containing protein</fullName>
    </recommendedName>
</protein>
<dbReference type="Pfam" id="PF00194">
    <property type="entry name" value="Carb_anhydrase"/>
    <property type="match status" value="1"/>
</dbReference>
<evidence type="ECO:0000259" key="2">
    <source>
        <dbReference type="PROSITE" id="PS51144"/>
    </source>
</evidence>
<feature type="domain" description="Alpha-carbonic anhydrase" evidence="2">
    <location>
        <begin position="33"/>
        <end position="105"/>
    </location>
</feature>
<evidence type="ECO:0000256" key="1">
    <source>
        <dbReference type="SAM" id="SignalP"/>
    </source>
</evidence>
<dbReference type="AlphaFoldDB" id="A0A7N2M8L0"/>
<keyword evidence="1" id="KW-0732">Signal</keyword>
<name>A0A7N2M8L0_QUELO</name>
<dbReference type="SUPFAM" id="SSF51069">
    <property type="entry name" value="Carbonic anhydrase"/>
    <property type="match status" value="1"/>
</dbReference>
<feature type="chain" id="PRO_5029855000" description="Alpha-carbonic anhydrase domain-containing protein" evidence="1">
    <location>
        <begin position="28"/>
        <end position="105"/>
    </location>
</feature>
<dbReference type="InParanoid" id="A0A7N2M8L0"/>
<dbReference type="EnsemblPlants" id="QL07p042444:mrna">
    <property type="protein sequence ID" value="QL07p042444:mrna"/>
    <property type="gene ID" value="QL07p042444"/>
</dbReference>
<dbReference type="InterPro" id="IPR036398">
    <property type="entry name" value="CA_dom_sf"/>
</dbReference>
<reference evidence="3" key="2">
    <citation type="submission" date="2021-01" db="UniProtKB">
        <authorList>
            <consortium name="EnsemblPlants"/>
        </authorList>
    </citation>
    <scope>IDENTIFICATION</scope>
</reference>
<dbReference type="Gramene" id="QL07p042444:mrna">
    <property type="protein sequence ID" value="QL07p042444:mrna"/>
    <property type="gene ID" value="QL07p042444"/>
</dbReference>
<organism evidence="3 4">
    <name type="scientific">Quercus lobata</name>
    <name type="common">Valley oak</name>
    <dbReference type="NCBI Taxonomy" id="97700"/>
    <lineage>
        <taxon>Eukaryota</taxon>
        <taxon>Viridiplantae</taxon>
        <taxon>Streptophyta</taxon>
        <taxon>Embryophyta</taxon>
        <taxon>Tracheophyta</taxon>
        <taxon>Spermatophyta</taxon>
        <taxon>Magnoliopsida</taxon>
        <taxon>eudicotyledons</taxon>
        <taxon>Gunneridae</taxon>
        <taxon>Pentapetalae</taxon>
        <taxon>rosids</taxon>
        <taxon>fabids</taxon>
        <taxon>Fagales</taxon>
        <taxon>Fagaceae</taxon>
        <taxon>Quercus</taxon>
    </lineage>
</organism>
<evidence type="ECO:0000313" key="3">
    <source>
        <dbReference type="EnsemblPlants" id="QL07p042444:mrna"/>
    </source>
</evidence>